<evidence type="ECO:0000259" key="2">
    <source>
        <dbReference type="Pfam" id="PF26059"/>
    </source>
</evidence>
<evidence type="ECO:0000313" key="3">
    <source>
        <dbReference type="EMBL" id="AYF78891.1"/>
    </source>
</evidence>
<gene>
    <name evidence="3" type="ORF">D7D52_09960</name>
</gene>
<keyword evidence="4" id="KW-1185">Reference proteome</keyword>
<dbReference type="EMBL" id="CP032568">
    <property type="protein sequence ID" value="AYF78891.1"/>
    <property type="molecule type" value="Genomic_DNA"/>
</dbReference>
<dbReference type="AlphaFoldDB" id="A0A386ZMQ0"/>
<organism evidence="3 4">
    <name type="scientific">Nocardia yunnanensis</name>
    <dbReference type="NCBI Taxonomy" id="2382165"/>
    <lineage>
        <taxon>Bacteria</taxon>
        <taxon>Bacillati</taxon>
        <taxon>Actinomycetota</taxon>
        <taxon>Actinomycetes</taxon>
        <taxon>Mycobacteriales</taxon>
        <taxon>Nocardiaceae</taxon>
        <taxon>Nocardia</taxon>
    </lineage>
</organism>
<dbReference type="InterPro" id="IPR058333">
    <property type="entry name" value="DUF8020"/>
</dbReference>
<protein>
    <recommendedName>
        <fullName evidence="2">DUF8020 domain-containing protein</fullName>
    </recommendedName>
</protein>
<evidence type="ECO:0000256" key="1">
    <source>
        <dbReference type="SAM" id="MobiDB-lite"/>
    </source>
</evidence>
<dbReference type="Proteomes" id="UP000267164">
    <property type="component" value="Chromosome"/>
</dbReference>
<dbReference type="KEGG" id="nyu:D7D52_09960"/>
<name>A0A386ZMQ0_9NOCA</name>
<dbReference type="Pfam" id="PF26059">
    <property type="entry name" value="DUF8020"/>
    <property type="match status" value="1"/>
</dbReference>
<evidence type="ECO:0000313" key="4">
    <source>
        <dbReference type="Proteomes" id="UP000267164"/>
    </source>
</evidence>
<feature type="domain" description="DUF8020" evidence="2">
    <location>
        <begin position="19"/>
        <end position="108"/>
    </location>
</feature>
<proteinExistence type="predicted"/>
<feature type="compositionally biased region" description="Low complexity" evidence="1">
    <location>
        <begin position="219"/>
        <end position="234"/>
    </location>
</feature>
<sequence length="234" mass="23664">MLSVTPANAEPTPDSAPQIAYSAKMVDKAIVTTLRGGTFELSHQAADPAQPGSDAADATPPVDVVKVKDGAGNVLLSLPLRFRLGPIDIPVKPEVRENNTVLALTPDKPSGLTLTQPLAVKPVASQLENDRALNSFSTQFGLATTIGTFVGTAIGATIGCVATLVAGCLPGFMTGATVGGLIGSIAVGGPTLVAAGIDLLTTWQAPDGTTRWPDKTATAVPQPAAPQPAAQPSN</sequence>
<reference evidence="3 4" key="1">
    <citation type="submission" date="2018-09" db="EMBL/GenBank/DDBJ databases">
        <title>Nocardia yunnanensis sp. nov., an actinomycete isolated from a soil sample.</title>
        <authorList>
            <person name="Zhang J."/>
        </authorList>
    </citation>
    <scope>NUCLEOTIDE SEQUENCE [LARGE SCALE GENOMIC DNA]</scope>
    <source>
        <strain evidence="3 4">CFHS0054</strain>
    </source>
</reference>
<accession>A0A386ZMQ0</accession>
<feature type="region of interest" description="Disordered" evidence="1">
    <location>
        <begin position="206"/>
        <end position="234"/>
    </location>
</feature>
<dbReference type="OrthoDB" id="4538946at2"/>